<protein>
    <recommendedName>
        <fullName evidence="7">Major facilitator superfamily (MFS) profile domain-containing protein</fullName>
    </recommendedName>
</protein>
<dbReference type="EMBL" id="BNAQ01000004">
    <property type="protein sequence ID" value="GHH20031.1"/>
    <property type="molecule type" value="Genomic_DNA"/>
</dbReference>
<comment type="caution">
    <text evidence="8">The sequence shown here is derived from an EMBL/GenBank/DDBJ whole genome shotgun (WGS) entry which is preliminary data.</text>
</comment>
<reference evidence="9" key="1">
    <citation type="journal article" date="2019" name="Int. J. Syst. Evol. Microbiol.">
        <title>The Global Catalogue of Microorganisms (GCM) 10K type strain sequencing project: providing services to taxonomists for standard genome sequencing and annotation.</title>
        <authorList>
            <consortium name="The Broad Institute Genomics Platform"/>
            <consortium name="The Broad Institute Genome Sequencing Center for Infectious Disease"/>
            <person name="Wu L."/>
            <person name="Ma J."/>
        </authorList>
    </citation>
    <scope>NUCLEOTIDE SEQUENCE [LARGE SCALE GENOMIC DNA]</scope>
    <source>
        <strain evidence="9">CGMCC 1.8957</strain>
    </source>
</reference>
<feature type="transmembrane region" description="Helical" evidence="6">
    <location>
        <begin position="201"/>
        <end position="222"/>
    </location>
</feature>
<evidence type="ECO:0000256" key="6">
    <source>
        <dbReference type="SAM" id="Phobius"/>
    </source>
</evidence>
<keyword evidence="4 6" id="KW-1133">Transmembrane helix</keyword>
<proteinExistence type="predicted"/>
<evidence type="ECO:0000256" key="2">
    <source>
        <dbReference type="ARBA" id="ARBA00022448"/>
    </source>
</evidence>
<keyword evidence="2" id="KW-0813">Transport</keyword>
<keyword evidence="9" id="KW-1185">Reference proteome</keyword>
<gene>
    <name evidence="8" type="ORF">GCM10008023_27500</name>
</gene>
<feature type="transmembrane region" description="Helical" evidence="6">
    <location>
        <begin position="47"/>
        <end position="70"/>
    </location>
</feature>
<keyword evidence="3 6" id="KW-0812">Transmembrane</keyword>
<dbReference type="PROSITE" id="PS50850">
    <property type="entry name" value="MFS"/>
    <property type="match status" value="1"/>
</dbReference>
<accession>A0ABQ3LLV0</accession>
<comment type="subcellular location">
    <subcellularLocation>
        <location evidence="1">Membrane</location>
        <topology evidence="1">Multi-pass membrane protein</topology>
    </subcellularLocation>
</comment>
<name>A0ABQ3LLV0_9SPHN</name>
<dbReference type="Gene3D" id="1.20.1250.20">
    <property type="entry name" value="MFS general substrate transporter like domains"/>
    <property type="match status" value="1"/>
</dbReference>
<dbReference type="InterPro" id="IPR036259">
    <property type="entry name" value="MFS_trans_sf"/>
</dbReference>
<dbReference type="InterPro" id="IPR020846">
    <property type="entry name" value="MFS_dom"/>
</dbReference>
<organism evidence="8 9">
    <name type="scientific">Sphingomonas glacialis</name>
    <dbReference type="NCBI Taxonomy" id="658225"/>
    <lineage>
        <taxon>Bacteria</taxon>
        <taxon>Pseudomonadati</taxon>
        <taxon>Pseudomonadota</taxon>
        <taxon>Alphaproteobacteria</taxon>
        <taxon>Sphingomonadales</taxon>
        <taxon>Sphingomonadaceae</taxon>
        <taxon>Sphingomonas</taxon>
    </lineage>
</organism>
<evidence type="ECO:0000256" key="1">
    <source>
        <dbReference type="ARBA" id="ARBA00004141"/>
    </source>
</evidence>
<evidence type="ECO:0000256" key="5">
    <source>
        <dbReference type="ARBA" id="ARBA00023136"/>
    </source>
</evidence>
<feature type="transmembrane region" description="Helical" evidence="6">
    <location>
        <begin position="137"/>
        <end position="158"/>
    </location>
</feature>
<feature type="transmembrane region" description="Helical" evidence="6">
    <location>
        <begin position="170"/>
        <end position="189"/>
    </location>
</feature>
<sequence length="238" mass="24630">MLAVANAAAMAFAMPESLAREHRRPFRWRDAHIVGAFKPLFENRSAIPLLIVCVLWQLAHMVYPATWAFWATIRFAWSPTAIGLSLAYVGLVMALVQGLLVAPVIGRIGDRRALVIGLATGASGFLAFAFITAGWQAYAIMLLAALSGFIGPAINGLLSRMAGPDRQGALQGGLASLGSVAAIVSPLLMTQTLAAGVEHGFPGAAFLLAAALAASALGVVAWKVTSRAPAATAAVADA</sequence>
<feature type="transmembrane region" description="Helical" evidence="6">
    <location>
        <begin position="113"/>
        <end position="131"/>
    </location>
</feature>
<dbReference type="PANTHER" id="PTHR23504">
    <property type="entry name" value="MAJOR FACILITATOR SUPERFAMILY DOMAIN-CONTAINING PROTEIN 10"/>
    <property type="match status" value="1"/>
</dbReference>
<evidence type="ECO:0000256" key="3">
    <source>
        <dbReference type="ARBA" id="ARBA00022692"/>
    </source>
</evidence>
<keyword evidence="5 6" id="KW-0472">Membrane</keyword>
<dbReference type="PANTHER" id="PTHR23504:SF15">
    <property type="entry name" value="MAJOR FACILITATOR SUPERFAMILY (MFS) PROFILE DOMAIN-CONTAINING PROTEIN"/>
    <property type="match status" value="1"/>
</dbReference>
<evidence type="ECO:0000313" key="8">
    <source>
        <dbReference type="EMBL" id="GHH20031.1"/>
    </source>
</evidence>
<feature type="domain" description="Major facilitator superfamily (MFS) profile" evidence="7">
    <location>
        <begin position="1"/>
        <end position="228"/>
    </location>
</feature>
<evidence type="ECO:0000259" key="7">
    <source>
        <dbReference type="PROSITE" id="PS50850"/>
    </source>
</evidence>
<feature type="transmembrane region" description="Helical" evidence="6">
    <location>
        <begin position="82"/>
        <end position="106"/>
    </location>
</feature>
<evidence type="ECO:0000313" key="9">
    <source>
        <dbReference type="Proteomes" id="UP000652430"/>
    </source>
</evidence>
<evidence type="ECO:0000256" key="4">
    <source>
        <dbReference type="ARBA" id="ARBA00022989"/>
    </source>
</evidence>
<dbReference type="Proteomes" id="UP000652430">
    <property type="component" value="Unassembled WGS sequence"/>
</dbReference>
<dbReference type="SUPFAM" id="SSF103473">
    <property type="entry name" value="MFS general substrate transporter"/>
    <property type="match status" value="1"/>
</dbReference>